<keyword evidence="2" id="KW-1185">Reference proteome</keyword>
<organism evidence="1 2">
    <name type="scientific">Polysphondylium violaceum</name>
    <dbReference type="NCBI Taxonomy" id="133409"/>
    <lineage>
        <taxon>Eukaryota</taxon>
        <taxon>Amoebozoa</taxon>
        <taxon>Evosea</taxon>
        <taxon>Eumycetozoa</taxon>
        <taxon>Dictyostelia</taxon>
        <taxon>Dictyosteliales</taxon>
        <taxon>Dictyosteliaceae</taxon>
        <taxon>Polysphondylium</taxon>
    </lineage>
</organism>
<dbReference type="EMBL" id="AJWJ01000875">
    <property type="protein sequence ID" value="KAF2068691.1"/>
    <property type="molecule type" value="Genomic_DNA"/>
</dbReference>
<accession>A0A8J4PM34</accession>
<dbReference type="InterPro" id="IPR051251">
    <property type="entry name" value="STK_FNIP-Repeat"/>
</dbReference>
<dbReference type="AlphaFoldDB" id="A0A8J4PM34"/>
<comment type="caution">
    <text evidence="1">The sequence shown here is derived from an EMBL/GenBank/DDBJ whole genome shotgun (WGS) entry which is preliminary data.</text>
</comment>
<feature type="non-terminal residue" evidence="1">
    <location>
        <position position="340"/>
    </location>
</feature>
<dbReference type="Proteomes" id="UP000695562">
    <property type="component" value="Unassembled WGS sequence"/>
</dbReference>
<dbReference type="PANTHER" id="PTHR32134">
    <property type="entry name" value="FNIP REPEAT-CONTAINING PROTEIN"/>
    <property type="match status" value="1"/>
</dbReference>
<dbReference type="PANTHER" id="PTHR32134:SF92">
    <property type="entry name" value="FNIP REPEAT-CONTAINING PROTEIN"/>
    <property type="match status" value="1"/>
</dbReference>
<gene>
    <name evidence="1" type="ORF">CYY_009988</name>
</gene>
<name>A0A8J4PM34_9MYCE</name>
<evidence type="ECO:0000313" key="2">
    <source>
        <dbReference type="Proteomes" id="UP000695562"/>
    </source>
</evidence>
<protein>
    <submittedName>
        <fullName evidence="1">Uncharacterized protein</fullName>
    </submittedName>
</protein>
<sequence>MTYMTSSTPKIKHHLKELIIREKFNQYINDNSLPSTLESLSILNPEYTHPLHSQNIPTTLTSFRSNSSLGTIDLSQHASIRELQIYFDSFANYPPYLVTLHTDHHWFNKGFQINWANKHLIKKLEIDQSTAEVLDVLPNLEYLKTSRLDTDVPASVTELDIRDMKNPMDACHHYSSPTIQDIHIGLTPPTLKAISLPVSNELTKDTGNYNYNPHQLPCIDGFFGCWRNVYVRSIILESVYGYRYNIHLERSENYNLEVNSAKHLQSIDFYQIKNADQINIHYKEKRSLFEFIPTTVHKLKAYFVLGKIPNWITHLHLVKWNHLKAGDIPSSVTNLRLCSK</sequence>
<proteinExistence type="predicted"/>
<reference evidence="1" key="1">
    <citation type="submission" date="2020-01" db="EMBL/GenBank/DDBJ databases">
        <title>Development of genomics and gene disruption for Polysphondylium violaceum indicates a role for the polyketide synthase stlB in stalk morphogenesis.</title>
        <authorList>
            <person name="Narita B."/>
            <person name="Kawabe Y."/>
            <person name="Kin K."/>
            <person name="Saito T."/>
            <person name="Gibbs R."/>
            <person name="Kuspa A."/>
            <person name="Muzny D."/>
            <person name="Queller D."/>
            <person name="Richards S."/>
            <person name="Strassman J."/>
            <person name="Sucgang R."/>
            <person name="Worley K."/>
            <person name="Schaap P."/>
        </authorList>
    </citation>
    <scope>NUCLEOTIDE SEQUENCE</scope>
    <source>
        <strain evidence="1">QSvi11</strain>
    </source>
</reference>
<evidence type="ECO:0000313" key="1">
    <source>
        <dbReference type="EMBL" id="KAF2068691.1"/>
    </source>
</evidence>